<reference evidence="2 3" key="1">
    <citation type="submission" date="2019-02" db="EMBL/GenBank/DDBJ databases">
        <title>Deep-cultivation of Planctomycetes and their phenomic and genomic characterization uncovers novel biology.</title>
        <authorList>
            <person name="Wiegand S."/>
            <person name="Jogler M."/>
            <person name="Boedeker C."/>
            <person name="Pinto D."/>
            <person name="Vollmers J."/>
            <person name="Rivas-Marin E."/>
            <person name="Kohn T."/>
            <person name="Peeters S.H."/>
            <person name="Heuer A."/>
            <person name="Rast P."/>
            <person name="Oberbeckmann S."/>
            <person name="Bunk B."/>
            <person name="Jeske O."/>
            <person name="Meyerdierks A."/>
            <person name="Storesund J.E."/>
            <person name="Kallscheuer N."/>
            <person name="Luecker S."/>
            <person name="Lage O.M."/>
            <person name="Pohl T."/>
            <person name="Merkel B.J."/>
            <person name="Hornburger P."/>
            <person name="Mueller R.-W."/>
            <person name="Bruemmer F."/>
            <person name="Labrenz M."/>
            <person name="Spormann A.M."/>
            <person name="Op den Camp H."/>
            <person name="Overmann J."/>
            <person name="Amann R."/>
            <person name="Jetten M.S.M."/>
            <person name="Mascher T."/>
            <person name="Medema M.H."/>
            <person name="Devos D.P."/>
            <person name="Kaster A.-K."/>
            <person name="Ovreas L."/>
            <person name="Rohde M."/>
            <person name="Galperin M.Y."/>
            <person name="Jogler C."/>
        </authorList>
    </citation>
    <scope>NUCLEOTIDE SEQUENCE [LARGE SCALE GENOMIC DNA]</scope>
    <source>
        <strain evidence="2 3">Pan161</strain>
    </source>
</reference>
<dbReference type="InterPro" id="IPR006311">
    <property type="entry name" value="TAT_signal"/>
</dbReference>
<keyword evidence="1" id="KW-0732">Signal</keyword>
<dbReference type="Pfam" id="PF13416">
    <property type="entry name" value="SBP_bac_8"/>
    <property type="match status" value="1"/>
</dbReference>
<proteinExistence type="predicted"/>
<dbReference type="SUPFAM" id="SSF53850">
    <property type="entry name" value="Periplasmic binding protein-like II"/>
    <property type="match status" value="1"/>
</dbReference>
<protein>
    <recommendedName>
        <fullName evidence="4">Spermidine/putrescine ABC transporter periplasmic substrate-binding protein</fullName>
    </recommendedName>
</protein>
<dbReference type="PANTHER" id="PTHR30222">
    <property type="entry name" value="SPERMIDINE/PUTRESCINE-BINDING PERIPLASMIC PROTEIN"/>
    <property type="match status" value="1"/>
</dbReference>
<dbReference type="Proteomes" id="UP000316855">
    <property type="component" value="Chromosome"/>
</dbReference>
<evidence type="ECO:0000256" key="1">
    <source>
        <dbReference type="ARBA" id="ARBA00022729"/>
    </source>
</evidence>
<gene>
    <name evidence="2" type="ORF">Pan161_35290</name>
</gene>
<keyword evidence="3" id="KW-1185">Reference proteome</keyword>
<dbReference type="KEGG" id="gax:Pan161_35290"/>
<evidence type="ECO:0000313" key="2">
    <source>
        <dbReference type="EMBL" id="QDT91865.1"/>
    </source>
</evidence>
<evidence type="ECO:0008006" key="4">
    <source>
        <dbReference type="Google" id="ProtNLM"/>
    </source>
</evidence>
<dbReference type="Gene3D" id="3.40.190.10">
    <property type="entry name" value="Periplasmic binding protein-like II"/>
    <property type="match status" value="1"/>
</dbReference>
<dbReference type="RefSeq" id="WP_145229060.1">
    <property type="nucleotide sequence ID" value="NZ_CP036343.1"/>
</dbReference>
<sequence>MSTADSTDNLKQTRTTRRTFLKNTLALSSGVGAFTNAPYVFARHRTKLRILGTHVTLQEELRKKAQQDLGIDIEFQPGGSASVLHQASTRPASFDLYEQWSNSLKVLWQANAIQAIDIGRLKYWNEINNLTKTGRITTGAKLGAGDAPSKLLYVQKDHSLSSVPSQQVSFLPYVHNVDSFGYNAGVIPRGLPYKTESWSWLLDERYAGKVALVNAPSIGLFDAVLAVQAKGLMKFKDIGNLSRNEIDELFAILIELRYQGHFRGVWSSVPQSVRLMQRKEVVIESMFSPAVFDLKGQGIDCVYAAPKEGYRAWHGVMCLSSQTQGAVKDAAYDYMNWWLSGWPGAFIAKQGYYISNPERSRSLLTDNEWNYWYEGKPALTDLAGTDGRVVVKKGEIRNGGSYLERFSNVAVWNTVMDTYEYSLLKWNEFLSA</sequence>
<organism evidence="2 3">
    <name type="scientific">Gimesia algae</name>
    <dbReference type="NCBI Taxonomy" id="2527971"/>
    <lineage>
        <taxon>Bacteria</taxon>
        <taxon>Pseudomonadati</taxon>
        <taxon>Planctomycetota</taxon>
        <taxon>Planctomycetia</taxon>
        <taxon>Planctomycetales</taxon>
        <taxon>Planctomycetaceae</taxon>
        <taxon>Gimesia</taxon>
    </lineage>
</organism>
<dbReference type="PANTHER" id="PTHR30222:SF17">
    <property type="entry name" value="SPERMIDINE_PUTRESCINE-BINDING PERIPLASMIC PROTEIN"/>
    <property type="match status" value="1"/>
</dbReference>
<accession>A0A517VFS9</accession>
<dbReference type="PROSITE" id="PS51318">
    <property type="entry name" value="TAT"/>
    <property type="match status" value="1"/>
</dbReference>
<dbReference type="EMBL" id="CP036343">
    <property type="protein sequence ID" value="QDT91865.1"/>
    <property type="molecule type" value="Genomic_DNA"/>
</dbReference>
<dbReference type="AlphaFoldDB" id="A0A517VFS9"/>
<evidence type="ECO:0000313" key="3">
    <source>
        <dbReference type="Proteomes" id="UP000316855"/>
    </source>
</evidence>
<name>A0A517VFS9_9PLAN</name>
<dbReference type="OrthoDB" id="9812255at2"/>
<dbReference type="InterPro" id="IPR006059">
    <property type="entry name" value="SBP"/>
</dbReference>